<dbReference type="InterPro" id="IPR002736">
    <property type="entry name" value="CitG"/>
</dbReference>
<dbReference type="EMBL" id="VSSQ01139161">
    <property type="protein sequence ID" value="MPN61893.1"/>
    <property type="molecule type" value="Genomic_DNA"/>
</dbReference>
<evidence type="ECO:0000256" key="3">
    <source>
        <dbReference type="ARBA" id="ARBA00022840"/>
    </source>
</evidence>
<sequence length="75" mass="8115">MAELTDTNLLHRGGEDGLRFVQREARRLLTLPQSALMDSLGSFDAACISRGLSPGGSADMLALALLLDRAEDWMP</sequence>
<dbReference type="GO" id="GO:0051191">
    <property type="term" value="P:prosthetic group biosynthetic process"/>
    <property type="evidence" value="ECO:0007669"/>
    <property type="project" value="TreeGrafter"/>
</dbReference>
<dbReference type="Gene3D" id="1.10.4200.10">
    <property type="entry name" value="Triphosphoribosyl-dephospho-CoA protein"/>
    <property type="match status" value="1"/>
</dbReference>
<dbReference type="PANTHER" id="PTHR30201:SF2">
    <property type="entry name" value="2-(5''-TRIPHOSPHORIBOSYL)-3'-DEPHOSPHOCOENZYME-A SYNTHASE"/>
    <property type="match status" value="1"/>
</dbReference>
<dbReference type="GO" id="GO:0016757">
    <property type="term" value="F:glycosyltransferase activity"/>
    <property type="evidence" value="ECO:0007669"/>
    <property type="project" value="UniProtKB-KW"/>
</dbReference>
<protein>
    <submittedName>
        <fullName evidence="4">2-(5''-triphosphoribosyl)-3'-dephosphocoenzyme-A synthase</fullName>
        <ecNumber evidence="4">2.4.2.52</ecNumber>
    </submittedName>
</protein>
<accession>A0A645JQV7</accession>
<comment type="caution">
    <text evidence="4">The sequence shown here is derived from an EMBL/GenBank/DDBJ whole genome shotgun (WGS) entry which is preliminary data.</text>
</comment>
<evidence type="ECO:0000313" key="4">
    <source>
        <dbReference type="EMBL" id="MPN61893.1"/>
    </source>
</evidence>
<dbReference type="GO" id="GO:0046917">
    <property type="term" value="F:triphosphoribosyl-dephospho-CoA synthase activity"/>
    <property type="evidence" value="ECO:0007669"/>
    <property type="project" value="UniProtKB-EC"/>
</dbReference>
<evidence type="ECO:0000256" key="1">
    <source>
        <dbReference type="ARBA" id="ARBA00022679"/>
    </source>
</evidence>
<dbReference type="Pfam" id="PF01874">
    <property type="entry name" value="CitG"/>
    <property type="match status" value="1"/>
</dbReference>
<proteinExistence type="predicted"/>
<dbReference type="AlphaFoldDB" id="A0A645JQV7"/>
<dbReference type="PANTHER" id="PTHR30201">
    <property type="entry name" value="TRIPHOSPHORIBOSYL-DEPHOSPHO-COA SYNTHASE"/>
    <property type="match status" value="1"/>
</dbReference>
<keyword evidence="3" id="KW-0067">ATP-binding</keyword>
<name>A0A645JQV7_9ZZZZ</name>
<organism evidence="4">
    <name type="scientific">bioreactor metagenome</name>
    <dbReference type="NCBI Taxonomy" id="1076179"/>
    <lineage>
        <taxon>unclassified sequences</taxon>
        <taxon>metagenomes</taxon>
        <taxon>ecological metagenomes</taxon>
    </lineage>
</organism>
<keyword evidence="1 4" id="KW-0808">Transferase</keyword>
<reference evidence="4" key="1">
    <citation type="submission" date="2019-08" db="EMBL/GenBank/DDBJ databases">
        <authorList>
            <person name="Kucharzyk K."/>
            <person name="Murdoch R.W."/>
            <person name="Higgins S."/>
            <person name="Loffler F."/>
        </authorList>
    </citation>
    <scope>NUCLEOTIDE SEQUENCE</scope>
</reference>
<gene>
    <name evidence="4" type="primary">citG_18</name>
    <name evidence="4" type="ORF">SDC9_209639</name>
</gene>
<keyword evidence="4" id="KW-0328">Glycosyltransferase</keyword>
<evidence type="ECO:0000256" key="2">
    <source>
        <dbReference type="ARBA" id="ARBA00022741"/>
    </source>
</evidence>
<keyword evidence="2" id="KW-0547">Nucleotide-binding</keyword>
<dbReference type="EC" id="2.4.2.52" evidence="4"/>
<dbReference type="GO" id="GO:0005524">
    <property type="term" value="F:ATP binding"/>
    <property type="evidence" value="ECO:0007669"/>
    <property type="project" value="UniProtKB-KW"/>
</dbReference>